<dbReference type="EMBL" id="JACIDA010000001">
    <property type="protein sequence ID" value="MBB3870770.1"/>
    <property type="molecule type" value="Genomic_DNA"/>
</dbReference>
<gene>
    <name evidence="2" type="ORF">GGR11_000284</name>
</gene>
<dbReference type="Proteomes" id="UP000532936">
    <property type="component" value="Unassembled WGS sequence"/>
</dbReference>
<dbReference type="Pfam" id="PF04993">
    <property type="entry name" value="TfoX_N"/>
    <property type="match status" value="1"/>
</dbReference>
<name>A0A7W6A2N5_9CAUL</name>
<evidence type="ECO:0000313" key="3">
    <source>
        <dbReference type="Proteomes" id="UP000532936"/>
    </source>
</evidence>
<dbReference type="Gene3D" id="3.30.1460.30">
    <property type="entry name" value="YgaC/TfoX-N like chaperone"/>
    <property type="match status" value="1"/>
</dbReference>
<proteinExistence type="predicted"/>
<comment type="caution">
    <text evidence="2">The sequence shown here is derived from an EMBL/GenBank/DDBJ whole genome shotgun (WGS) entry which is preliminary data.</text>
</comment>
<feature type="domain" description="TfoX N-terminal" evidence="1">
    <location>
        <begin position="13"/>
        <end position="106"/>
    </location>
</feature>
<dbReference type="RefSeq" id="WP_183195064.1">
    <property type="nucleotide sequence ID" value="NZ_JACIDA010000001.1"/>
</dbReference>
<dbReference type="InterPro" id="IPR007076">
    <property type="entry name" value="TfoX_N"/>
</dbReference>
<organism evidence="2 3">
    <name type="scientific">Brevundimonas mediterranea</name>
    <dbReference type="NCBI Taxonomy" id="74329"/>
    <lineage>
        <taxon>Bacteria</taxon>
        <taxon>Pseudomonadati</taxon>
        <taxon>Pseudomonadota</taxon>
        <taxon>Alphaproteobacteria</taxon>
        <taxon>Caulobacterales</taxon>
        <taxon>Caulobacteraceae</taxon>
        <taxon>Brevundimonas</taxon>
    </lineage>
</organism>
<accession>A0A7W6A2N5</accession>
<dbReference type="InterPro" id="IPR047525">
    <property type="entry name" value="TfoX-like"/>
</dbReference>
<evidence type="ECO:0000259" key="1">
    <source>
        <dbReference type="Pfam" id="PF04993"/>
    </source>
</evidence>
<sequence length="119" mass="13065">MAYDADFGEWAREHFAGLGRLEIKRMFGGAGVYASGVMFALLDDGVVWLKGDEALGEALVEVGCRQFTYPTKDGRTMSMGYWTLPETALDDPDEAVAWARRSLEVAVRKASGKKPKKAT</sequence>
<evidence type="ECO:0000313" key="2">
    <source>
        <dbReference type="EMBL" id="MBB3870770.1"/>
    </source>
</evidence>
<dbReference type="PANTHER" id="PTHR36121">
    <property type="entry name" value="PROTEIN SXY"/>
    <property type="match status" value="1"/>
</dbReference>
<dbReference type="PANTHER" id="PTHR36121:SF1">
    <property type="entry name" value="PROTEIN SXY"/>
    <property type="match status" value="1"/>
</dbReference>
<dbReference type="SUPFAM" id="SSF159894">
    <property type="entry name" value="YgaC/TfoX-N like"/>
    <property type="match status" value="1"/>
</dbReference>
<protein>
    <submittedName>
        <fullName evidence="2">DNA transformation protein</fullName>
    </submittedName>
</protein>
<dbReference type="AlphaFoldDB" id="A0A7W6A2N5"/>
<reference evidence="2 3" key="1">
    <citation type="submission" date="2020-08" db="EMBL/GenBank/DDBJ databases">
        <title>Genomic Encyclopedia of Type Strains, Phase IV (KMG-IV): sequencing the most valuable type-strain genomes for metagenomic binning, comparative biology and taxonomic classification.</title>
        <authorList>
            <person name="Goeker M."/>
        </authorList>
    </citation>
    <scope>NUCLEOTIDE SEQUENCE [LARGE SCALE GENOMIC DNA]</scope>
    <source>
        <strain evidence="2 3">DSM 14878</strain>
    </source>
</reference>